<evidence type="ECO:0000256" key="1">
    <source>
        <dbReference type="SAM" id="MobiDB-lite"/>
    </source>
</evidence>
<feature type="region of interest" description="Disordered" evidence="1">
    <location>
        <begin position="229"/>
        <end position="248"/>
    </location>
</feature>
<keyword evidence="4" id="KW-1185">Reference proteome</keyword>
<keyword evidence="2" id="KW-0472">Membrane</keyword>
<evidence type="ECO:0000313" key="4">
    <source>
        <dbReference type="Proteomes" id="UP000265719"/>
    </source>
</evidence>
<evidence type="ECO:0000313" key="3">
    <source>
        <dbReference type="EMBL" id="UOE21726.1"/>
    </source>
</evidence>
<feature type="transmembrane region" description="Helical" evidence="2">
    <location>
        <begin position="31"/>
        <end position="49"/>
    </location>
</feature>
<feature type="transmembrane region" description="Helical" evidence="2">
    <location>
        <begin position="166"/>
        <end position="186"/>
    </location>
</feature>
<protein>
    <submittedName>
        <fullName evidence="3">DUF3159 domain-containing protein</fullName>
    </submittedName>
</protein>
<sequence>MTDQRQAEVSEHTVEEVVRGQLAKALGGKRGMVEAAVPTVFFTCTYLIGNHYGWQVAGLDPLRLGLALGGAAAVVLAVVRLVQRSSVQYVVNSLFGIAIAAFFALRSGQAEDAFLPGIIYNSVYALVLTLSILVRWPAMGLLIGAVTGDPTGWRDNPAVVRLSSRLTWLLVLPCVVRVAVQYPLWAAGMVGWLGVSKILMGWPVQVAALAAMVWLLAVGRTPLAATATGPDAEAAEAAEPTARPRPQE</sequence>
<feature type="transmembrane region" description="Helical" evidence="2">
    <location>
        <begin position="118"/>
        <end position="145"/>
    </location>
</feature>
<dbReference type="KEGG" id="thao:NI17_011855"/>
<dbReference type="EMBL" id="CP063196">
    <property type="protein sequence ID" value="UOE21726.1"/>
    <property type="molecule type" value="Genomic_DNA"/>
</dbReference>
<dbReference type="RefSeq" id="WP_068693059.1">
    <property type="nucleotide sequence ID" value="NZ_CP063196.1"/>
</dbReference>
<feature type="transmembrane region" description="Helical" evidence="2">
    <location>
        <begin position="198"/>
        <end position="218"/>
    </location>
</feature>
<dbReference type="Proteomes" id="UP000265719">
    <property type="component" value="Chromosome"/>
</dbReference>
<gene>
    <name evidence="3" type="ORF">NI17_011855</name>
</gene>
<evidence type="ECO:0000256" key="2">
    <source>
        <dbReference type="SAM" id="Phobius"/>
    </source>
</evidence>
<proteinExistence type="predicted"/>
<organism evidence="3 4">
    <name type="scientific">Thermobifida halotolerans</name>
    <dbReference type="NCBI Taxonomy" id="483545"/>
    <lineage>
        <taxon>Bacteria</taxon>
        <taxon>Bacillati</taxon>
        <taxon>Actinomycetota</taxon>
        <taxon>Actinomycetes</taxon>
        <taxon>Streptosporangiales</taxon>
        <taxon>Nocardiopsidaceae</taxon>
        <taxon>Thermobifida</taxon>
    </lineage>
</organism>
<accession>A0AA97M160</accession>
<keyword evidence="2" id="KW-1133">Transmembrane helix</keyword>
<feature type="compositionally biased region" description="Low complexity" evidence="1">
    <location>
        <begin position="229"/>
        <end position="241"/>
    </location>
</feature>
<name>A0AA97M160_9ACTN</name>
<dbReference type="InterPro" id="IPR016566">
    <property type="entry name" value="UCP010219"/>
</dbReference>
<reference evidence="3" key="1">
    <citation type="submission" date="2020-10" db="EMBL/GenBank/DDBJ databases">
        <title>De novo genome project of the cellulose decomposer Thermobifida halotolerans type strain.</title>
        <authorList>
            <person name="Nagy I."/>
            <person name="Horvath B."/>
            <person name="Kukolya J."/>
            <person name="Nagy I."/>
            <person name="Orsini M."/>
        </authorList>
    </citation>
    <scope>NUCLEOTIDE SEQUENCE</scope>
    <source>
        <strain evidence="3">DSM 44931</strain>
    </source>
</reference>
<keyword evidence="2" id="KW-0812">Transmembrane</keyword>
<feature type="transmembrane region" description="Helical" evidence="2">
    <location>
        <begin position="89"/>
        <end position="106"/>
    </location>
</feature>
<feature type="transmembrane region" description="Helical" evidence="2">
    <location>
        <begin position="61"/>
        <end position="82"/>
    </location>
</feature>
<dbReference type="AlphaFoldDB" id="A0AA97M160"/>
<dbReference type="Pfam" id="PF11361">
    <property type="entry name" value="DUF3159"/>
    <property type="match status" value="1"/>
</dbReference>